<sequence length="251" mass="28514">MSEPCLTQFTATRPERRPALIARGLSRLNVDIAALSETRFPGEGSLQEHGARYILFWSGKPAPERRLSGIGFMISTSIAARLENLPTGHSDRIMSMHLPLKNNQKNKDCFDENNQKIQKLLAKKRSAHHSHLGQPSCSVRRAAFCLICSKLREIQNEWWTIIGERNQLFTDLSDYIGFYEALTEVYGPSHRVQSPLRSADGRVLFTDKESILSRWSGYFQALFSADHVVQDPGVLRISTNKAKQNWINYPL</sequence>
<name>A0A812AKA7_ACAPH</name>
<organism evidence="1 2">
    <name type="scientific">Acanthosepion pharaonis</name>
    <name type="common">Pharaoh cuttlefish</name>
    <name type="synonym">Sepia pharaonis</name>
    <dbReference type="NCBI Taxonomy" id="158019"/>
    <lineage>
        <taxon>Eukaryota</taxon>
        <taxon>Metazoa</taxon>
        <taxon>Spiralia</taxon>
        <taxon>Lophotrochozoa</taxon>
        <taxon>Mollusca</taxon>
        <taxon>Cephalopoda</taxon>
        <taxon>Coleoidea</taxon>
        <taxon>Decapodiformes</taxon>
        <taxon>Sepiida</taxon>
        <taxon>Sepiina</taxon>
        <taxon>Sepiidae</taxon>
        <taxon>Acanthosepion</taxon>
    </lineage>
</organism>
<dbReference type="AlphaFoldDB" id="A0A812AKA7"/>
<reference evidence="1" key="1">
    <citation type="submission" date="2021-01" db="EMBL/GenBank/DDBJ databases">
        <authorList>
            <person name="Li R."/>
            <person name="Bekaert M."/>
        </authorList>
    </citation>
    <scope>NUCLEOTIDE SEQUENCE</scope>
    <source>
        <strain evidence="1">Farmed</strain>
    </source>
</reference>
<proteinExistence type="predicted"/>
<comment type="caution">
    <text evidence="1">The sequence shown here is derived from an EMBL/GenBank/DDBJ whole genome shotgun (WGS) entry which is preliminary data.</text>
</comment>
<evidence type="ECO:0000313" key="2">
    <source>
        <dbReference type="Proteomes" id="UP000597762"/>
    </source>
</evidence>
<dbReference type="EMBL" id="CAHIKZ030000013">
    <property type="protein sequence ID" value="CAE1140564.1"/>
    <property type="molecule type" value="Genomic_DNA"/>
</dbReference>
<gene>
    <name evidence="1" type="ORF">SPHA_601</name>
</gene>
<evidence type="ECO:0000313" key="1">
    <source>
        <dbReference type="EMBL" id="CAE1140564.1"/>
    </source>
</evidence>
<protein>
    <submittedName>
        <fullName evidence="1">Uncharacterized protein</fullName>
    </submittedName>
</protein>
<keyword evidence="2" id="KW-1185">Reference proteome</keyword>
<dbReference type="Proteomes" id="UP000597762">
    <property type="component" value="Unassembled WGS sequence"/>
</dbReference>
<accession>A0A812AKA7</accession>
<dbReference type="OrthoDB" id="10061555at2759"/>